<organism evidence="2 3">
    <name type="scientific">Candidatus Promineifilum breve</name>
    <dbReference type="NCBI Taxonomy" id="1806508"/>
    <lineage>
        <taxon>Bacteria</taxon>
        <taxon>Bacillati</taxon>
        <taxon>Chloroflexota</taxon>
        <taxon>Ardenticatenia</taxon>
        <taxon>Candidatus Promineifilales</taxon>
        <taxon>Candidatus Promineifilaceae</taxon>
        <taxon>Candidatus Promineifilum</taxon>
    </lineage>
</organism>
<feature type="region of interest" description="Disordered" evidence="1">
    <location>
        <begin position="1"/>
        <end position="54"/>
    </location>
</feature>
<protein>
    <submittedName>
        <fullName evidence="2">Uncharacterized protein</fullName>
    </submittedName>
</protein>
<accession>A0A160T5R8</accession>
<dbReference type="EMBL" id="LN890655">
    <property type="protein sequence ID" value="CUS05192.2"/>
    <property type="molecule type" value="Genomic_DNA"/>
</dbReference>
<feature type="compositionally biased region" description="Gly residues" evidence="1">
    <location>
        <begin position="22"/>
        <end position="36"/>
    </location>
</feature>
<dbReference type="KEGG" id="pbf:CFX0092_A3314"/>
<reference evidence="2" key="1">
    <citation type="submission" date="2016-01" db="EMBL/GenBank/DDBJ databases">
        <authorList>
            <person name="Mcilroy J.S."/>
            <person name="Karst M S."/>
            <person name="Albertsen M."/>
        </authorList>
    </citation>
    <scope>NUCLEOTIDE SEQUENCE</scope>
    <source>
        <strain evidence="2">Cfx-K</strain>
    </source>
</reference>
<proteinExistence type="predicted"/>
<evidence type="ECO:0000313" key="3">
    <source>
        <dbReference type="Proteomes" id="UP000215027"/>
    </source>
</evidence>
<gene>
    <name evidence="2" type="ORF">CFX0092_A3314</name>
</gene>
<dbReference type="Proteomes" id="UP000215027">
    <property type="component" value="Chromosome I"/>
</dbReference>
<sequence>MNTTFTKSVARRPRIGNKLEQGGRGAGGQGSRGAGEQGSMRAGKLWFITSEDRV</sequence>
<keyword evidence="3" id="KW-1185">Reference proteome</keyword>
<name>A0A160T5R8_9CHLR</name>
<dbReference type="AlphaFoldDB" id="A0A160T5R8"/>
<evidence type="ECO:0000256" key="1">
    <source>
        <dbReference type="SAM" id="MobiDB-lite"/>
    </source>
</evidence>
<evidence type="ECO:0000313" key="2">
    <source>
        <dbReference type="EMBL" id="CUS05192.2"/>
    </source>
</evidence>